<dbReference type="InterPro" id="IPR050266">
    <property type="entry name" value="AB_hydrolase_sf"/>
</dbReference>
<name>A0A5M3M9E4_CONPW</name>
<dbReference type="InterPro" id="IPR029058">
    <property type="entry name" value="AB_hydrolase_fold"/>
</dbReference>
<accession>A0A5M3M9E4</accession>
<keyword evidence="3" id="KW-1185">Reference proteome</keyword>
<dbReference type="KEGG" id="cput:CONPUDRAFT_169289"/>
<dbReference type="Pfam" id="PF12697">
    <property type="entry name" value="Abhydrolase_6"/>
    <property type="match status" value="1"/>
</dbReference>
<protein>
    <submittedName>
        <fullName evidence="2">Alpha beta-hydrolase</fullName>
    </submittedName>
</protein>
<dbReference type="Gene3D" id="3.40.50.1820">
    <property type="entry name" value="alpha/beta hydrolase"/>
    <property type="match status" value="1"/>
</dbReference>
<dbReference type="AlphaFoldDB" id="A0A5M3M9E4"/>
<dbReference type="InterPro" id="IPR000073">
    <property type="entry name" value="AB_hydrolase_1"/>
</dbReference>
<dbReference type="GO" id="GO:0016020">
    <property type="term" value="C:membrane"/>
    <property type="evidence" value="ECO:0007669"/>
    <property type="project" value="TreeGrafter"/>
</dbReference>
<dbReference type="GeneID" id="19206187"/>
<dbReference type="Proteomes" id="UP000053558">
    <property type="component" value="Unassembled WGS sequence"/>
</dbReference>
<organism evidence="2 3">
    <name type="scientific">Coniophora puteana (strain RWD-64-598)</name>
    <name type="common">Brown rot fungus</name>
    <dbReference type="NCBI Taxonomy" id="741705"/>
    <lineage>
        <taxon>Eukaryota</taxon>
        <taxon>Fungi</taxon>
        <taxon>Dikarya</taxon>
        <taxon>Basidiomycota</taxon>
        <taxon>Agaricomycotina</taxon>
        <taxon>Agaricomycetes</taxon>
        <taxon>Agaricomycetidae</taxon>
        <taxon>Boletales</taxon>
        <taxon>Coniophorineae</taxon>
        <taxon>Coniophoraceae</taxon>
        <taxon>Coniophora</taxon>
    </lineage>
</organism>
<dbReference type="PRINTS" id="PR00111">
    <property type="entry name" value="ABHYDROLASE"/>
</dbReference>
<dbReference type="PANTHER" id="PTHR43798:SF5">
    <property type="entry name" value="MONOACYLGLYCEROL LIPASE ABHD6"/>
    <property type="match status" value="1"/>
</dbReference>
<dbReference type="PANTHER" id="PTHR43798">
    <property type="entry name" value="MONOACYLGLYCEROL LIPASE"/>
    <property type="match status" value="1"/>
</dbReference>
<proteinExistence type="predicted"/>
<comment type="caution">
    <text evidence="2">The sequence shown here is derived from an EMBL/GenBank/DDBJ whole genome shotgun (WGS) entry which is preliminary data.</text>
</comment>
<dbReference type="GO" id="GO:0046464">
    <property type="term" value="P:acylglycerol catabolic process"/>
    <property type="evidence" value="ECO:0007669"/>
    <property type="project" value="TreeGrafter"/>
</dbReference>
<sequence length="307" mass="33259">MPPCNALEASCYPRSPLPCTSWGAPDAPKRALLVHGLTSSSQLWCRIALLLVARGYHVVAPDLPGHGIAPRLPASSYSLDALSLALKPHVTPGPPDLIIGHSLGGIVMLNLLHNGAICPRPGRCTHVVIIDPPLDLTLEQSDFYGTIFKASARRSPGAEAYRAMFPKWTEEDAAWKVRGDEMCDEACVDALFDQHRPWAFKYLLERPPAENVRLTMLGGDLACGGVYHGGQTAEFAHVIPKSVKDTSHWMPMEDPEAIVDVALGDVEPKAAREVGKAKLAFPKVLMALEQAMALLVSLSVRSLKRLV</sequence>
<dbReference type="PRINTS" id="PR00412">
    <property type="entry name" value="EPOXHYDRLASE"/>
</dbReference>
<evidence type="ECO:0000313" key="3">
    <source>
        <dbReference type="Proteomes" id="UP000053558"/>
    </source>
</evidence>
<keyword evidence="2" id="KW-0378">Hydrolase</keyword>
<dbReference type="GO" id="GO:0047372">
    <property type="term" value="F:monoacylglycerol lipase activity"/>
    <property type="evidence" value="ECO:0007669"/>
    <property type="project" value="TreeGrafter"/>
</dbReference>
<evidence type="ECO:0000313" key="2">
    <source>
        <dbReference type="EMBL" id="EIW75420.1"/>
    </source>
</evidence>
<evidence type="ECO:0000259" key="1">
    <source>
        <dbReference type="Pfam" id="PF12697"/>
    </source>
</evidence>
<dbReference type="EMBL" id="JH711588">
    <property type="protein sequence ID" value="EIW75420.1"/>
    <property type="molecule type" value="Genomic_DNA"/>
</dbReference>
<dbReference type="OrthoDB" id="10249433at2759"/>
<feature type="domain" description="AB hydrolase-1" evidence="1">
    <location>
        <begin position="32"/>
        <end position="260"/>
    </location>
</feature>
<dbReference type="SUPFAM" id="SSF53474">
    <property type="entry name" value="alpha/beta-Hydrolases"/>
    <property type="match status" value="1"/>
</dbReference>
<dbReference type="InterPro" id="IPR000639">
    <property type="entry name" value="Epox_hydrolase-like"/>
</dbReference>
<dbReference type="RefSeq" id="XP_007774149.1">
    <property type="nucleotide sequence ID" value="XM_007775959.1"/>
</dbReference>
<reference evidence="3" key="1">
    <citation type="journal article" date="2012" name="Science">
        <title>The Paleozoic origin of enzymatic lignin decomposition reconstructed from 31 fungal genomes.</title>
        <authorList>
            <person name="Floudas D."/>
            <person name="Binder M."/>
            <person name="Riley R."/>
            <person name="Barry K."/>
            <person name="Blanchette R.A."/>
            <person name="Henrissat B."/>
            <person name="Martinez A.T."/>
            <person name="Otillar R."/>
            <person name="Spatafora J.W."/>
            <person name="Yadav J.S."/>
            <person name="Aerts A."/>
            <person name="Benoit I."/>
            <person name="Boyd A."/>
            <person name="Carlson A."/>
            <person name="Copeland A."/>
            <person name="Coutinho P.M."/>
            <person name="de Vries R.P."/>
            <person name="Ferreira P."/>
            <person name="Findley K."/>
            <person name="Foster B."/>
            <person name="Gaskell J."/>
            <person name="Glotzer D."/>
            <person name="Gorecki P."/>
            <person name="Heitman J."/>
            <person name="Hesse C."/>
            <person name="Hori C."/>
            <person name="Igarashi K."/>
            <person name="Jurgens J.A."/>
            <person name="Kallen N."/>
            <person name="Kersten P."/>
            <person name="Kohler A."/>
            <person name="Kuees U."/>
            <person name="Kumar T.K.A."/>
            <person name="Kuo A."/>
            <person name="LaButti K."/>
            <person name="Larrondo L.F."/>
            <person name="Lindquist E."/>
            <person name="Ling A."/>
            <person name="Lombard V."/>
            <person name="Lucas S."/>
            <person name="Lundell T."/>
            <person name="Martin R."/>
            <person name="McLaughlin D.J."/>
            <person name="Morgenstern I."/>
            <person name="Morin E."/>
            <person name="Murat C."/>
            <person name="Nagy L.G."/>
            <person name="Nolan M."/>
            <person name="Ohm R.A."/>
            <person name="Patyshakuliyeva A."/>
            <person name="Rokas A."/>
            <person name="Ruiz-Duenas F.J."/>
            <person name="Sabat G."/>
            <person name="Salamov A."/>
            <person name="Samejima M."/>
            <person name="Schmutz J."/>
            <person name="Slot J.C."/>
            <person name="St John F."/>
            <person name="Stenlid J."/>
            <person name="Sun H."/>
            <person name="Sun S."/>
            <person name="Syed K."/>
            <person name="Tsang A."/>
            <person name="Wiebenga A."/>
            <person name="Young D."/>
            <person name="Pisabarro A."/>
            <person name="Eastwood D.C."/>
            <person name="Martin F."/>
            <person name="Cullen D."/>
            <person name="Grigoriev I.V."/>
            <person name="Hibbett D.S."/>
        </authorList>
    </citation>
    <scope>NUCLEOTIDE SEQUENCE [LARGE SCALE GENOMIC DNA]</scope>
    <source>
        <strain evidence="3">RWD-64-598 SS2</strain>
    </source>
</reference>
<gene>
    <name evidence="2" type="ORF">CONPUDRAFT_169289</name>
</gene>